<proteinExistence type="predicted"/>
<protein>
    <submittedName>
        <fullName evidence="1">Uncharacterized protein</fullName>
    </submittedName>
</protein>
<name>A0A2P2N481_RHIMU</name>
<dbReference type="AlphaFoldDB" id="A0A2P2N481"/>
<evidence type="ECO:0000313" key="1">
    <source>
        <dbReference type="EMBL" id="MBX37216.1"/>
    </source>
</evidence>
<organism evidence="1">
    <name type="scientific">Rhizophora mucronata</name>
    <name type="common">Asiatic mangrove</name>
    <dbReference type="NCBI Taxonomy" id="61149"/>
    <lineage>
        <taxon>Eukaryota</taxon>
        <taxon>Viridiplantae</taxon>
        <taxon>Streptophyta</taxon>
        <taxon>Embryophyta</taxon>
        <taxon>Tracheophyta</taxon>
        <taxon>Spermatophyta</taxon>
        <taxon>Magnoliopsida</taxon>
        <taxon>eudicotyledons</taxon>
        <taxon>Gunneridae</taxon>
        <taxon>Pentapetalae</taxon>
        <taxon>rosids</taxon>
        <taxon>fabids</taxon>
        <taxon>Malpighiales</taxon>
        <taxon>Rhizophoraceae</taxon>
        <taxon>Rhizophora</taxon>
    </lineage>
</organism>
<dbReference type="EMBL" id="GGEC01056732">
    <property type="protein sequence ID" value="MBX37216.1"/>
    <property type="molecule type" value="Transcribed_RNA"/>
</dbReference>
<accession>A0A2P2N481</accession>
<reference evidence="1" key="1">
    <citation type="submission" date="2018-02" db="EMBL/GenBank/DDBJ databases">
        <title>Rhizophora mucronata_Transcriptome.</title>
        <authorList>
            <person name="Meera S.P."/>
            <person name="Sreeshan A."/>
            <person name="Augustine A."/>
        </authorList>
    </citation>
    <scope>NUCLEOTIDE SEQUENCE</scope>
    <source>
        <tissue evidence="1">Leaf</tissue>
    </source>
</reference>
<sequence>MYLTTPNEDAEVLSLTAASYGGNDFGGLLSKSQKIATLSWDFVRAKAGLGFEELEPNFDSER</sequence>